<dbReference type="EMBL" id="ALWO02000033">
    <property type="protein sequence ID" value="EOZ96620.1"/>
    <property type="molecule type" value="Genomic_DNA"/>
</dbReference>
<dbReference type="SUPFAM" id="SSF143422">
    <property type="entry name" value="Transposase IS200-like"/>
    <property type="match status" value="1"/>
</dbReference>
<name>S2DHL6_INDAL</name>
<dbReference type="Proteomes" id="UP000006073">
    <property type="component" value="Unassembled WGS sequence"/>
</dbReference>
<proteinExistence type="predicted"/>
<feature type="domain" description="Transposase IS200-like" evidence="1">
    <location>
        <begin position="1"/>
        <end position="68"/>
    </location>
</feature>
<dbReference type="eggNOG" id="COG1943">
    <property type="taxonomic scope" value="Bacteria"/>
</dbReference>
<protein>
    <submittedName>
        <fullName evidence="2">Transposase IS200-family protein</fullName>
    </submittedName>
</protein>
<dbReference type="Gene3D" id="3.30.70.1290">
    <property type="entry name" value="Transposase IS200-like"/>
    <property type="match status" value="1"/>
</dbReference>
<reference evidence="2 3" key="1">
    <citation type="journal article" date="2013" name="Genome Announc.">
        <title>Draft Genome Sequence of Indibacter alkaliphilus Strain LW1T, Isolated from Lonar Lake, a Haloalkaline Lake in the Buldana District of Maharashtra, India.</title>
        <authorList>
            <person name="Singh A."/>
            <person name="Kumar Jangir P."/>
            <person name="Sharma R."/>
            <person name="Singh A."/>
            <person name="Kumar Pinnaka A."/>
            <person name="Shivaji S."/>
        </authorList>
    </citation>
    <scope>NUCLEOTIDE SEQUENCE [LARGE SCALE GENOMIC DNA]</scope>
    <source>
        <strain evidence="3">CCUG 57479 / KCTC 22604 / LW1</strain>
    </source>
</reference>
<keyword evidence="3" id="KW-1185">Reference proteome</keyword>
<gene>
    <name evidence="2" type="ORF">A33Q_2390</name>
</gene>
<dbReference type="Pfam" id="PF01797">
    <property type="entry name" value="Y1_Tnp"/>
    <property type="match status" value="1"/>
</dbReference>
<evidence type="ECO:0000259" key="1">
    <source>
        <dbReference type="Pfam" id="PF01797"/>
    </source>
</evidence>
<sequence>MEDHIHIFTHIHPAIPVSSLIKNIKLASSDMIKRNRLFDHFEGWQKGYGAFSVNYSSKNNLIEYIKNQQEHHQKINFITEYKRVLEENGIEFDEKYLF</sequence>
<dbReference type="GO" id="GO:0006313">
    <property type="term" value="P:DNA transposition"/>
    <property type="evidence" value="ECO:0007669"/>
    <property type="project" value="InterPro"/>
</dbReference>
<dbReference type="InterPro" id="IPR036515">
    <property type="entry name" value="Transposase_17_sf"/>
</dbReference>
<evidence type="ECO:0000313" key="2">
    <source>
        <dbReference type="EMBL" id="EOZ96620.1"/>
    </source>
</evidence>
<organism evidence="2 3">
    <name type="scientific">Indibacter alkaliphilus (strain CCUG 57479 / KCTC 22604 / LW1)</name>
    <dbReference type="NCBI Taxonomy" id="1189612"/>
    <lineage>
        <taxon>Bacteria</taxon>
        <taxon>Pseudomonadati</taxon>
        <taxon>Bacteroidota</taxon>
        <taxon>Cytophagia</taxon>
        <taxon>Cytophagales</taxon>
        <taxon>Cyclobacteriaceae</taxon>
    </lineage>
</organism>
<evidence type="ECO:0000313" key="3">
    <source>
        <dbReference type="Proteomes" id="UP000006073"/>
    </source>
</evidence>
<dbReference type="STRING" id="1189612.A33Q_2390"/>
<dbReference type="PANTHER" id="PTHR33360:SF2">
    <property type="entry name" value="TRANSPOSASE FOR INSERTION SEQUENCE ELEMENT IS200"/>
    <property type="match status" value="1"/>
</dbReference>
<dbReference type="GO" id="GO:0004803">
    <property type="term" value="F:transposase activity"/>
    <property type="evidence" value="ECO:0007669"/>
    <property type="project" value="InterPro"/>
</dbReference>
<dbReference type="AlphaFoldDB" id="S2DHL6"/>
<accession>S2DHL6</accession>
<dbReference type="GO" id="GO:0003677">
    <property type="term" value="F:DNA binding"/>
    <property type="evidence" value="ECO:0007669"/>
    <property type="project" value="InterPro"/>
</dbReference>
<comment type="caution">
    <text evidence="2">The sequence shown here is derived from an EMBL/GenBank/DDBJ whole genome shotgun (WGS) entry which is preliminary data.</text>
</comment>
<dbReference type="InterPro" id="IPR002686">
    <property type="entry name" value="Transposase_17"/>
</dbReference>
<dbReference type="PANTHER" id="PTHR33360">
    <property type="entry name" value="TRANSPOSASE FOR INSERTION SEQUENCE ELEMENT IS200"/>
    <property type="match status" value="1"/>
</dbReference>